<dbReference type="KEGG" id="ehn:H9Q80_08230"/>
<dbReference type="AlphaFoldDB" id="A0A7G9GSX9"/>
<organism evidence="1 2">
    <name type="scientific">[Eubacterium] hominis</name>
    <dbReference type="NCBI Taxonomy" id="2764325"/>
    <lineage>
        <taxon>Bacteria</taxon>
        <taxon>Bacillati</taxon>
        <taxon>Bacillota</taxon>
        <taxon>Erysipelotrichia</taxon>
        <taxon>Erysipelotrichales</taxon>
        <taxon>Erysipelotrichaceae</taxon>
        <taxon>Amedibacillus</taxon>
    </lineage>
</organism>
<dbReference type="EMBL" id="CP060636">
    <property type="protein sequence ID" value="QNM13911.1"/>
    <property type="molecule type" value="Genomic_DNA"/>
</dbReference>
<evidence type="ECO:0000313" key="2">
    <source>
        <dbReference type="Proteomes" id="UP000515856"/>
    </source>
</evidence>
<reference evidence="1 2" key="1">
    <citation type="submission" date="2020-08" db="EMBL/GenBank/DDBJ databases">
        <authorList>
            <person name="Liu C."/>
            <person name="Sun Q."/>
        </authorList>
    </citation>
    <scope>NUCLEOTIDE SEQUENCE [LARGE SCALE GENOMIC DNA]</scope>
    <source>
        <strain evidence="1 2">NSJ-61</strain>
    </source>
</reference>
<dbReference type="RefSeq" id="WP_117451491.1">
    <property type="nucleotide sequence ID" value="NZ_CP060636.1"/>
</dbReference>
<proteinExistence type="predicted"/>
<dbReference type="Proteomes" id="UP000515856">
    <property type="component" value="Chromosome"/>
</dbReference>
<sequence length="162" mass="19068">MKKRIFFLLLCLGYILTTMDIFNRPIAPKLSDAQETLIHDTLVDYMKHDDVELVVVERHKVLRKEETLKHLKIYLRAYASSYTKDLNAYEGFQSPTILTYTKENNKWKLKDIWFPKDGSEYESSIRKAFPPNCVKEAMNLDGYDEEKHQAELEEVKALFDQA</sequence>
<evidence type="ECO:0000313" key="1">
    <source>
        <dbReference type="EMBL" id="QNM13911.1"/>
    </source>
</evidence>
<name>A0A7G9GSX9_9FIRM</name>
<protein>
    <submittedName>
        <fullName evidence="1">Uncharacterized protein</fullName>
    </submittedName>
</protein>
<accession>A0A7G9GSX9</accession>
<keyword evidence="2" id="KW-1185">Reference proteome</keyword>
<gene>
    <name evidence="1" type="ORF">H9Q80_08230</name>
</gene>